<organism evidence="2">
    <name type="scientific">Myoviridae sp. ctcPl3</name>
    <dbReference type="NCBI Taxonomy" id="2826669"/>
    <lineage>
        <taxon>Viruses</taxon>
        <taxon>Duplodnaviria</taxon>
        <taxon>Heunggongvirae</taxon>
        <taxon>Uroviricota</taxon>
        <taxon>Caudoviricetes</taxon>
    </lineage>
</organism>
<sequence>MSDFAWFLMVPISAIIGHYAAEIVRAIYGREKKEDDNKEE</sequence>
<evidence type="ECO:0000256" key="1">
    <source>
        <dbReference type="SAM" id="Phobius"/>
    </source>
</evidence>
<name>A0A8S5QX09_9CAUD</name>
<proteinExistence type="predicted"/>
<evidence type="ECO:0000313" key="2">
    <source>
        <dbReference type="EMBL" id="DAE23395.1"/>
    </source>
</evidence>
<dbReference type="EMBL" id="BK015752">
    <property type="protein sequence ID" value="DAE23395.1"/>
    <property type="molecule type" value="Genomic_DNA"/>
</dbReference>
<reference evidence="2" key="1">
    <citation type="journal article" date="2021" name="Proc. Natl. Acad. Sci. U.S.A.">
        <title>A Catalog of Tens of Thousands of Viruses from Human Metagenomes Reveals Hidden Associations with Chronic Diseases.</title>
        <authorList>
            <person name="Tisza M.J."/>
            <person name="Buck C.B."/>
        </authorList>
    </citation>
    <scope>NUCLEOTIDE SEQUENCE</scope>
    <source>
        <strain evidence="2">CtcPl3</strain>
    </source>
</reference>
<keyword evidence="1" id="KW-1133">Transmembrane helix</keyword>
<accession>A0A8S5QX09</accession>
<keyword evidence="1" id="KW-0472">Membrane</keyword>
<protein>
    <submittedName>
        <fullName evidence="2">Uncharacterized protein</fullName>
    </submittedName>
</protein>
<keyword evidence="1" id="KW-0812">Transmembrane</keyword>
<feature type="transmembrane region" description="Helical" evidence="1">
    <location>
        <begin position="6"/>
        <end position="28"/>
    </location>
</feature>